<evidence type="ECO:0000256" key="3">
    <source>
        <dbReference type="ARBA" id="ARBA00023237"/>
    </source>
</evidence>
<comment type="subcellular location">
    <subcellularLocation>
        <location evidence="1">Cell outer membrane</location>
    </subcellularLocation>
</comment>
<proteinExistence type="predicted"/>
<protein>
    <submittedName>
        <fullName evidence="6">OmpA family protein</fullName>
    </submittedName>
</protein>
<evidence type="ECO:0000313" key="7">
    <source>
        <dbReference type="Proteomes" id="UP001208041"/>
    </source>
</evidence>
<dbReference type="SUPFAM" id="SSF103088">
    <property type="entry name" value="OmpA-like"/>
    <property type="match status" value="1"/>
</dbReference>
<feature type="domain" description="OmpA-like" evidence="5">
    <location>
        <begin position="1"/>
        <end position="111"/>
    </location>
</feature>
<dbReference type="EMBL" id="JAOYFC010000001">
    <property type="protein sequence ID" value="MCV6823378.1"/>
    <property type="molecule type" value="Genomic_DNA"/>
</dbReference>
<dbReference type="PANTHER" id="PTHR30329:SF21">
    <property type="entry name" value="LIPOPROTEIN YIAD-RELATED"/>
    <property type="match status" value="1"/>
</dbReference>
<dbReference type="InterPro" id="IPR050330">
    <property type="entry name" value="Bact_OuterMem_StrucFunc"/>
</dbReference>
<sequence>MPQGILFDTDSSVVKSSLYGDLGALSANLRNYPDSTVLIAGHTDNVGAADYNLTLSQERASAVSRILQSDGVAPGRISAVGYGEDQPVASNLNEEGRAQNRRVEIVIRPNA</sequence>
<evidence type="ECO:0000256" key="4">
    <source>
        <dbReference type="PROSITE-ProRule" id="PRU00473"/>
    </source>
</evidence>
<dbReference type="AlphaFoldDB" id="A0AAE3LQD4"/>
<dbReference type="Proteomes" id="UP001208041">
    <property type="component" value="Unassembled WGS sequence"/>
</dbReference>
<comment type="caution">
    <text evidence="6">The sequence shown here is derived from an EMBL/GenBank/DDBJ whole genome shotgun (WGS) entry which is preliminary data.</text>
</comment>
<gene>
    <name evidence="6" type="ORF">OH136_02315</name>
</gene>
<evidence type="ECO:0000256" key="1">
    <source>
        <dbReference type="ARBA" id="ARBA00004442"/>
    </source>
</evidence>
<keyword evidence="2 4" id="KW-0472">Membrane</keyword>
<keyword evidence="3" id="KW-0998">Cell outer membrane</keyword>
<dbReference type="CDD" id="cd07185">
    <property type="entry name" value="OmpA_C-like"/>
    <property type="match status" value="1"/>
</dbReference>
<evidence type="ECO:0000259" key="5">
    <source>
        <dbReference type="PROSITE" id="PS51123"/>
    </source>
</evidence>
<dbReference type="Gene3D" id="3.30.1330.60">
    <property type="entry name" value="OmpA-like domain"/>
    <property type="match status" value="1"/>
</dbReference>
<evidence type="ECO:0000313" key="6">
    <source>
        <dbReference type="EMBL" id="MCV6823378.1"/>
    </source>
</evidence>
<dbReference type="GO" id="GO:0009279">
    <property type="term" value="C:cell outer membrane"/>
    <property type="evidence" value="ECO:0007669"/>
    <property type="project" value="UniProtKB-SubCell"/>
</dbReference>
<dbReference type="PANTHER" id="PTHR30329">
    <property type="entry name" value="STATOR ELEMENT OF FLAGELLAR MOTOR COMPLEX"/>
    <property type="match status" value="1"/>
</dbReference>
<organism evidence="6 7">
    <name type="scientific">Halocynthiibacter halioticoli</name>
    <dbReference type="NCBI Taxonomy" id="2986804"/>
    <lineage>
        <taxon>Bacteria</taxon>
        <taxon>Pseudomonadati</taxon>
        <taxon>Pseudomonadota</taxon>
        <taxon>Alphaproteobacteria</taxon>
        <taxon>Rhodobacterales</taxon>
        <taxon>Paracoccaceae</taxon>
        <taxon>Halocynthiibacter</taxon>
    </lineage>
</organism>
<evidence type="ECO:0000256" key="2">
    <source>
        <dbReference type="ARBA" id="ARBA00023136"/>
    </source>
</evidence>
<keyword evidence="7" id="KW-1185">Reference proteome</keyword>
<dbReference type="PROSITE" id="PS51123">
    <property type="entry name" value="OMPA_2"/>
    <property type="match status" value="1"/>
</dbReference>
<name>A0AAE3LQD4_9RHOB</name>
<dbReference type="PRINTS" id="PR01021">
    <property type="entry name" value="OMPADOMAIN"/>
</dbReference>
<dbReference type="InterPro" id="IPR006665">
    <property type="entry name" value="OmpA-like"/>
</dbReference>
<accession>A0AAE3LQD4</accession>
<reference evidence="6" key="1">
    <citation type="submission" date="2022-10" db="EMBL/GenBank/DDBJ databases">
        <authorList>
            <person name="Yue Y."/>
        </authorList>
    </citation>
    <scope>NUCLEOTIDE SEQUENCE</scope>
    <source>
        <strain evidence="6">Z654</strain>
    </source>
</reference>
<dbReference type="InterPro" id="IPR006664">
    <property type="entry name" value="OMP_bac"/>
</dbReference>
<dbReference type="InterPro" id="IPR036737">
    <property type="entry name" value="OmpA-like_sf"/>
</dbReference>
<dbReference type="Pfam" id="PF00691">
    <property type="entry name" value="OmpA"/>
    <property type="match status" value="1"/>
</dbReference>